<evidence type="ECO:0000256" key="15">
    <source>
        <dbReference type="ARBA" id="ARBA00041393"/>
    </source>
</evidence>
<dbReference type="Ensembl" id="ENSNBRT00000022732.1">
    <property type="protein sequence ID" value="ENSNBRP00000022147.1"/>
    <property type="gene ID" value="ENSNBRG00000016982.1"/>
</dbReference>
<comment type="catalytic activity">
    <reaction evidence="1">
        <text>Endonucleolytic cleavage to nucleoside 3'-phosphates and 3'-phosphooligonucleotide end-products.</text>
        <dbReference type="EC" id="3.1.22.1"/>
    </reaction>
</comment>
<evidence type="ECO:0000256" key="16">
    <source>
        <dbReference type="ARBA" id="ARBA00041918"/>
    </source>
</evidence>
<keyword evidence="10" id="KW-0378">Hydrolase</keyword>
<evidence type="ECO:0000256" key="13">
    <source>
        <dbReference type="ARBA" id="ARBA00023228"/>
    </source>
</evidence>
<dbReference type="CDD" id="cd09120">
    <property type="entry name" value="PLDc_DNaseII_1"/>
    <property type="match status" value="1"/>
</dbReference>
<organism evidence="20 21">
    <name type="scientific">Neolamprologus brichardi</name>
    <name type="common">Fairy cichlid</name>
    <name type="synonym">Lamprologus brichardi</name>
    <dbReference type="NCBI Taxonomy" id="32507"/>
    <lineage>
        <taxon>Eukaryota</taxon>
        <taxon>Metazoa</taxon>
        <taxon>Chordata</taxon>
        <taxon>Craniata</taxon>
        <taxon>Vertebrata</taxon>
        <taxon>Euteleostomi</taxon>
        <taxon>Actinopterygii</taxon>
        <taxon>Neopterygii</taxon>
        <taxon>Teleostei</taxon>
        <taxon>Neoteleostei</taxon>
        <taxon>Acanthomorphata</taxon>
        <taxon>Ovalentaria</taxon>
        <taxon>Cichlomorphae</taxon>
        <taxon>Cichliformes</taxon>
        <taxon>Cichlidae</taxon>
        <taxon>African cichlids</taxon>
        <taxon>Pseudocrenilabrinae</taxon>
        <taxon>Lamprologini</taxon>
        <taxon>Neolamprologus</taxon>
    </lineage>
</organism>
<dbReference type="PANTHER" id="PTHR10858">
    <property type="entry name" value="DEOXYRIBONUCLEASE II"/>
    <property type="match status" value="1"/>
</dbReference>
<evidence type="ECO:0000256" key="6">
    <source>
        <dbReference type="ARBA" id="ARBA00022703"/>
    </source>
</evidence>
<evidence type="ECO:0000256" key="10">
    <source>
        <dbReference type="ARBA" id="ARBA00022801"/>
    </source>
</evidence>
<keyword evidence="9" id="KW-0255">Endonuclease</keyword>
<evidence type="ECO:0000256" key="1">
    <source>
        <dbReference type="ARBA" id="ARBA00000447"/>
    </source>
</evidence>
<keyword evidence="6" id="KW-0053">Apoptosis</keyword>
<comment type="subcellular location">
    <subcellularLocation>
        <location evidence="2">Lysosome</location>
    </subcellularLocation>
</comment>
<proteinExistence type="inferred from homology"/>
<dbReference type="GeneTree" id="ENSGT00390000002634"/>
<reference evidence="20" key="1">
    <citation type="submission" date="2025-08" db="UniProtKB">
        <authorList>
            <consortium name="Ensembl"/>
        </authorList>
    </citation>
    <scope>IDENTIFICATION</scope>
</reference>
<dbReference type="GO" id="GO:0004531">
    <property type="term" value="F:deoxyribonuclease II activity"/>
    <property type="evidence" value="ECO:0007669"/>
    <property type="project" value="UniProtKB-EC"/>
</dbReference>
<dbReference type="OMA" id="CKNENGF"/>
<keyword evidence="13" id="KW-0458">Lysosome</keyword>
<protein>
    <recommendedName>
        <fullName evidence="14">Deoxyribonuclease-2-alpha</fullName>
        <ecNumber evidence="4">3.1.22.1</ecNumber>
    </recommendedName>
    <alternativeName>
        <fullName evidence="15">Acid DNase</fullName>
    </alternativeName>
    <alternativeName>
        <fullName evidence="17">Deoxyribonuclease II alpha</fullName>
    </alternativeName>
    <alternativeName>
        <fullName evidence="16">Lysosomal DNase II</fullName>
    </alternativeName>
</protein>
<evidence type="ECO:0000256" key="11">
    <source>
        <dbReference type="ARBA" id="ARBA00023157"/>
    </source>
</evidence>
<dbReference type="InterPro" id="IPR004947">
    <property type="entry name" value="DNase_II"/>
</dbReference>
<dbReference type="PANTHER" id="PTHR10858:SF9">
    <property type="entry name" value="DEOXYRIBONUCLEASE-2-ALPHA"/>
    <property type="match status" value="1"/>
</dbReference>
<reference evidence="20" key="2">
    <citation type="submission" date="2025-09" db="UniProtKB">
        <authorList>
            <consortium name="Ensembl"/>
        </authorList>
    </citation>
    <scope>IDENTIFICATION</scope>
</reference>
<evidence type="ECO:0000256" key="4">
    <source>
        <dbReference type="ARBA" id="ARBA00012036"/>
    </source>
</evidence>
<evidence type="ECO:0000256" key="19">
    <source>
        <dbReference type="SAM" id="SignalP"/>
    </source>
</evidence>
<keyword evidence="8 19" id="KW-0732">Signal</keyword>
<keyword evidence="12" id="KW-0325">Glycoprotein</keyword>
<evidence type="ECO:0000256" key="5">
    <source>
        <dbReference type="ARBA" id="ARBA00022473"/>
    </source>
</evidence>
<comment type="similarity">
    <text evidence="3">Belongs to the DNase II family.</text>
</comment>
<evidence type="ECO:0000256" key="7">
    <source>
        <dbReference type="ARBA" id="ARBA00022722"/>
    </source>
</evidence>
<evidence type="ECO:0000256" key="3">
    <source>
        <dbReference type="ARBA" id="ARBA00007527"/>
    </source>
</evidence>
<sequence length="192" mass="21560">IILFFQDVLWMIVLTVGLLGSHCEGAISCKNENGFDVDWFILYKVSRGFDYVYIDSTDQNLKKNNKDKPVNHQAGVLANTLNPYFEKSPDFGFIAYNDQPPPPPPPPQKTVASTYGHSKGVVMIDKENVVWLLHSTPRFPGDESNNFYPKSGEKNAQIFMCVTLKSTESAQIGKILTHKGEISASFIRENRS</sequence>
<evidence type="ECO:0000256" key="18">
    <source>
        <dbReference type="ARBA" id="ARBA00045381"/>
    </source>
</evidence>
<name>A0A3Q4HWQ5_NEOBR</name>
<comment type="function">
    <text evidence="18">Hydrolyzes DNA under acidic conditions with a preference for double-stranded DNA. Plays a major role in the clearance of nucleic acids generated through apoptosis, hence preventing autoinflammation. Necessary for proper fetal development and for definitive erythropoiesis in fetal liver and bone marrow, where it degrades nuclear DNA expelled from erythroid precursor cells.</text>
</comment>
<keyword evidence="7" id="KW-0540">Nuclease</keyword>
<dbReference type="EC" id="3.1.22.1" evidence="4"/>
<feature type="chain" id="PRO_5018751901" description="Deoxyribonuclease-2-alpha" evidence="19">
    <location>
        <begin position="26"/>
        <end position="192"/>
    </location>
</feature>
<evidence type="ECO:0000313" key="20">
    <source>
        <dbReference type="Ensembl" id="ENSNBRP00000022147.1"/>
    </source>
</evidence>
<evidence type="ECO:0000256" key="12">
    <source>
        <dbReference type="ARBA" id="ARBA00023180"/>
    </source>
</evidence>
<accession>A0A3Q4HWQ5</accession>
<evidence type="ECO:0000256" key="14">
    <source>
        <dbReference type="ARBA" id="ARBA00039868"/>
    </source>
</evidence>
<evidence type="ECO:0000256" key="9">
    <source>
        <dbReference type="ARBA" id="ARBA00022759"/>
    </source>
</evidence>
<dbReference type="Pfam" id="PF03265">
    <property type="entry name" value="DNase_II"/>
    <property type="match status" value="1"/>
</dbReference>
<evidence type="ECO:0000256" key="17">
    <source>
        <dbReference type="ARBA" id="ARBA00043033"/>
    </source>
</evidence>
<dbReference type="GO" id="GO:0006309">
    <property type="term" value="P:apoptotic DNA fragmentation"/>
    <property type="evidence" value="ECO:0007669"/>
    <property type="project" value="TreeGrafter"/>
</dbReference>
<evidence type="ECO:0000313" key="21">
    <source>
        <dbReference type="Proteomes" id="UP000261580"/>
    </source>
</evidence>
<feature type="signal peptide" evidence="19">
    <location>
        <begin position="1"/>
        <end position="25"/>
    </location>
</feature>
<dbReference type="AlphaFoldDB" id="A0A3Q4HWQ5"/>
<keyword evidence="11" id="KW-1015">Disulfide bond</keyword>
<evidence type="ECO:0000256" key="2">
    <source>
        <dbReference type="ARBA" id="ARBA00004371"/>
    </source>
</evidence>
<keyword evidence="21" id="KW-1185">Reference proteome</keyword>
<keyword evidence="5" id="KW-0217">Developmental protein</keyword>
<dbReference type="STRING" id="32507.ENSNBRP00000022147"/>
<dbReference type="Proteomes" id="UP000261580">
    <property type="component" value="Unassembled WGS sequence"/>
</dbReference>
<evidence type="ECO:0000256" key="8">
    <source>
        <dbReference type="ARBA" id="ARBA00022729"/>
    </source>
</evidence>
<dbReference type="GO" id="GO:0005764">
    <property type="term" value="C:lysosome"/>
    <property type="evidence" value="ECO:0007669"/>
    <property type="project" value="UniProtKB-SubCell"/>
</dbReference>